<feature type="domain" description="CYTH" evidence="1">
    <location>
        <begin position="4"/>
        <end position="180"/>
    </location>
</feature>
<dbReference type="Gene3D" id="2.40.320.10">
    <property type="entry name" value="Hypothetical Protein Pfu-838710-001"/>
    <property type="match status" value="1"/>
</dbReference>
<dbReference type="CDD" id="cd07890">
    <property type="entry name" value="CYTH-like_AC_IV-like"/>
    <property type="match status" value="1"/>
</dbReference>
<reference evidence="2 3" key="1">
    <citation type="journal article" date="2015" name="Nature">
        <title>rRNA introns, odd ribosomes, and small enigmatic genomes across a large radiation of phyla.</title>
        <authorList>
            <person name="Brown C.T."/>
            <person name="Hug L.A."/>
            <person name="Thomas B.C."/>
            <person name="Sharon I."/>
            <person name="Castelle C.J."/>
            <person name="Singh A."/>
            <person name="Wilkins M.J."/>
            <person name="Williams K.H."/>
            <person name="Banfield J.F."/>
        </authorList>
    </citation>
    <scope>NUCLEOTIDE SEQUENCE [LARGE SCALE GENOMIC DNA]</scope>
</reference>
<gene>
    <name evidence="2" type="ORF">UU65_C0002G0181</name>
</gene>
<organism evidence="2 3">
    <name type="scientific">candidate division CPR2 bacterium GW2011_GWC1_41_48</name>
    <dbReference type="NCBI Taxonomy" id="1618344"/>
    <lineage>
        <taxon>Bacteria</taxon>
        <taxon>Bacteria division CPR2</taxon>
    </lineage>
</organism>
<dbReference type="NCBIfam" id="TIGR00318">
    <property type="entry name" value="cyaB"/>
    <property type="match status" value="1"/>
</dbReference>
<dbReference type="InterPro" id="IPR033469">
    <property type="entry name" value="CYTH-like_dom_sf"/>
</dbReference>
<evidence type="ECO:0000313" key="2">
    <source>
        <dbReference type="EMBL" id="KKS09403.1"/>
    </source>
</evidence>
<evidence type="ECO:0000313" key="3">
    <source>
        <dbReference type="Proteomes" id="UP000033869"/>
    </source>
</evidence>
<sequence>MSNDIEIEIKVRIKDKAPLLSFLSKNAKFRSTNHQIDEYYTPAHRNFLEANPVKEWLRLRDNDGIYSLDYKNWHFEPDDRSSYCDEYEAKIENMGQMRKILGVLDAKPIVIVDKMREIWDYNDYEIGIDSVVNLGDFVEIEYTGNHEKTDSKKITDEMMSFLKEIGCKDIKRDYVGYPHMLLYGISGANK</sequence>
<dbReference type="InterPro" id="IPR008173">
    <property type="entry name" value="Adenylyl_cyclase_CyaB"/>
</dbReference>
<dbReference type="SUPFAM" id="SSF55154">
    <property type="entry name" value="CYTH-like phosphatases"/>
    <property type="match status" value="1"/>
</dbReference>
<proteinExistence type="predicted"/>
<protein>
    <recommendedName>
        <fullName evidence="1">CYTH domain-containing protein</fullName>
    </recommendedName>
</protein>
<dbReference type="PANTHER" id="PTHR21028:SF2">
    <property type="entry name" value="CYTH DOMAIN-CONTAINING PROTEIN"/>
    <property type="match status" value="1"/>
</dbReference>
<dbReference type="EMBL" id="LCBL01000002">
    <property type="protein sequence ID" value="KKS09403.1"/>
    <property type="molecule type" value="Genomic_DNA"/>
</dbReference>
<dbReference type="Proteomes" id="UP000033869">
    <property type="component" value="Unassembled WGS sequence"/>
</dbReference>
<dbReference type="InterPro" id="IPR023577">
    <property type="entry name" value="CYTH_domain"/>
</dbReference>
<dbReference type="PROSITE" id="PS51707">
    <property type="entry name" value="CYTH"/>
    <property type="match status" value="1"/>
</dbReference>
<name>A0A0G0Z8M9_UNCC2</name>
<dbReference type="PANTHER" id="PTHR21028">
    <property type="entry name" value="SI:CH211-156B7.4"/>
    <property type="match status" value="1"/>
</dbReference>
<dbReference type="Pfam" id="PF01928">
    <property type="entry name" value="CYTH"/>
    <property type="match status" value="1"/>
</dbReference>
<evidence type="ECO:0000259" key="1">
    <source>
        <dbReference type="PROSITE" id="PS51707"/>
    </source>
</evidence>
<accession>A0A0G0Z8M9</accession>
<comment type="caution">
    <text evidence="2">The sequence shown here is derived from an EMBL/GenBank/DDBJ whole genome shotgun (WGS) entry which is preliminary data.</text>
</comment>
<dbReference type="AlphaFoldDB" id="A0A0G0Z8M9"/>